<reference evidence="3 4" key="1">
    <citation type="submission" date="2018-04" db="EMBL/GenBank/DDBJ databases">
        <authorList>
            <person name="Zhang X."/>
            <person name="Yuan J."/>
            <person name="Li F."/>
            <person name="Xiang J."/>
        </authorList>
    </citation>
    <scope>NUCLEOTIDE SEQUENCE [LARGE SCALE GENOMIC DNA]</scope>
    <source>
        <tissue evidence="3">Muscle</tissue>
    </source>
</reference>
<dbReference type="GO" id="GO:0003729">
    <property type="term" value="F:mRNA binding"/>
    <property type="evidence" value="ECO:0007669"/>
    <property type="project" value="InterPro"/>
</dbReference>
<keyword evidence="4" id="KW-1185">Reference proteome</keyword>
<reference evidence="3 4" key="2">
    <citation type="submission" date="2019-01" db="EMBL/GenBank/DDBJ databases">
        <title>The decoding of complex shrimp genome reveals the adaptation for benthos swimmer, frequently molting mechanism and breeding impact on genome.</title>
        <authorList>
            <person name="Sun Y."/>
            <person name="Gao Y."/>
            <person name="Yu Y."/>
        </authorList>
    </citation>
    <scope>NUCLEOTIDE SEQUENCE [LARGE SCALE GENOMIC DNA]</scope>
    <source>
        <tissue evidence="3">Muscle</tissue>
    </source>
</reference>
<dbReference type="GO" id="GO:0006369">
    <property type="term" value="P:termination of RNA polymerase II transcription"/>
    <property type="evidence" value="ECO:0007669"/>
    <property type="project" value="InterPro"/>
</dbReference>
<evidence type="ECO:0000259" key="2">
    <source>
        <dbReference type="Pfam" id="PF23228"/>
    </source>
</evidence>
<dbReference type="OrthoDB" id="343582at2759"/>
<dbReference type="AlphaFoldDB" id="A0A3R7MCB7"/>
<dbReference type="InterPro" id="IPR045154">
    <property type="entry name" value="PCF11-like"/>
</dbReference>
<feature type="compositionally biased region" description="Acidic residues" evidence="1">
    <location>
        <begin position="270"/>
        <end position="288"/>
    </location>
</feature>
<dbReference type="GO" id="GO:0000993">
    <property type="term" value="F:RNA polymerase II complex binding"/>
    <property type="evidence" value="ECO:0007669"/>
    <property type="project" value="InterPro"/>
</dbReference>
<feature type="region of interest" description="Disordered" evidence="1">
    <location>
        <begin position="168"/>
        <end position="226"/>
    </location>
</feature>
<evidence type="ECO:0000313" key="4">
    <source>
        <dbReference type="Proteomes" id="UP000283509"/>
    </source>
</evidence>
<dbReference type="PANTHER" id="PTHR15921">
    <property type="entry name" value="PRE-MRNA CLEAVAGE COMPLEX II"/>
    <property type="match status" value="1"/>
</dbReference>
<dbReference type="GO" id="GO:0031124">
    <property type="term" value="P:mRNA 3'-end processing"/>
    <property type="evidence" value="ECO:0007669"/>
    <property type="project" value="InterPro"/>
</dbReference>
<dbReference type="GO" id="GO:0005737">
    <property type="term" value="C:cytoplasm"/>
    <property type="evidence" value="ECO:0007669"/>
    <property type="project" value="TreeGrafter"/>
</dbReference>
<accession>A0A3R7MCB7</accession>
<comment type="caution">
    <text evidence="3">The sequence shown here is derived from an EMBL/GenBank/DDBJ whole genome shotgun (WGS) entry which is preliminary data.</text>
</comment>
<feature type="region of interest" description="Disordered" evidence="1">
    <location>
        <begin position="260"/>
        <end position="301"/>
    </location>
</feature>
<feature type="compositionally biased region" description="Basic and acidic residues" evidence="1">
    <location>
        <begin position="191"/>
        <end position="212"/>
    </location>
</feature>
<gene>
    <name evidence="3" type="ORF">C7M84_008805</name>
</gene>
<feature type="domain" description="PCFS4-like zinc finger" evidence="2">
    <location>
        <begin position="107"/>
        <end position="149"/>
    </location>
</feature>
<feature type="non-terminal residue" evidence="3">
    <location>
        <position position="1"/>
    </location>
</feature>
<dbReference type="Pfam" id="PF23228">
    <property type="entry name" value="zf_PCFS4"/>
    <property type="match status" value="1"/>
</dbReference>
<feature type="compositionally biased region" description="Acidic residues" evidence="1">
    <location>
        <begin position="179"/>
        <end position="190"/>
    </location>
</feature>
<dbReference type="GO" id="GO:0005849">
    <property type="term" value="C:mRNA cleavage factor complex"/>
    <property type="evidence" value="ECO:0007669"/>
    <property type="project" value="TreeGrafter"/>
</dbReference>
<dbReference type="InterPro" id="IPR057242">
    <property type="entry name" value="PCFS4-like"/>
</dbReference>
<feature type="compositionally biased region" description="Basic and acidic residues" evidence="1">
    <location>
        <begin position="168"/>
        <end position="178"/>
    </location>
</feature>
<proteinExistence type="predicted"/>
<organism evidence="3 4">
    <name type="scientific">Penaeus vannamei</name>
    <name type="common">Whiteleg shrimp</name>
    <name type="synonym">Litopenaeus vannamei</name>
    <dbReference type="NCBI Taxonomy" id="6689"/>
    <lineage>
        <taxon>Eukaryota</taxon>
        <taxon>Metazoa</taxon>
        <taxon>Ecdysozoa</taxon>
        <taxon>Arthropoda</taxon>
        <taxon>Crustacea</taxon>
        <taxon>Multicrustacea</taxon>
        <taxon>Malacostraca</taxon>
        <taxon>Eumalacostraca</taxon>
        <taxon>Eucarida</taxon>
        <taxon>Decapoda</taxon>
        <taxon>Dendrobranchiata</taxon>
        <taxon>Penaeoidea</taxon>
        <taxon>Penaeidae</taxon>
        <taxon>Penaeus</taxon>
    </lineage>
</organism>
<name>A0A3R7MCB7_PENVA</name>
<protein>
    <recommendedName>
        <fullName evidence="2">PCFS4-like zinc finger domain-containing protein</fullName>
    </recommendedName>
</protein>
<evidence type="ECO:0000256" key="1">
    <source>
        <dbReference type="SAM" id="MobiDB-lite"/>
    </source>
</evidence>
<dbReference type="PANTHER" id="PTHR15921:SF3">
    <property type="entry name" value="PRE-MRNA CLEAVAGE COMPLEX 2 PROTEIN PCF11"/>
    <property type="match status" value="1"/>
</dbReference>
<dbReference type="Proteomes" id="UP000283509">
    <property type="component" value="Unassembled WGS sequence"/>
</dbReference>
<evidence type="ECO:0000313" key="3">
    <source>
        <dbReference type="EMBL" id="ROT72760.1"/>
    </source>
</evidence>
<dbReference type="STRING" id="6689.A0A3R7MCB7"/>
<dbReference type="EMBL" id="QCYY01002113">
    <property type="protein sequence ID" value="ROT72760.1"/>
    <property type="molecule type" value="Genomic_DNA"/>
</dbReference>
<sequence>EFMFNSENLRKRRKWLIEVIYRGMQCSSCGLRYPPEQTLQYSHHLDWHFRQNRRQQESTKKANTRKFYFSIQDWLQYEEIEDVEERVPSMFENEGVVETMESEEAEEPSVAVSSDSALGVCPTCHDTFSQFFHQETEEWRYRNAIQVDGINYHPACHQDTIRAEAAEREAEERLKEMERTEEEDKTDEEAGDKGARPDDAEKTEKDSNDVSKDSQPPTADKLPGMSLLSDLPIRIKEEPLDVEEYDVESDNQLSFPLDLNIKQEVKKEPEEEDEEDLIDKEPEEDDESSLLRNESTDEPMWDTPAVSVNAAETDIASSIDGNTELSTPEATPAGGLVTKIKFNVSKPTLNINNNINNENKKDNANETLNSSINDEADEFVPPPFTVDYDLKPAFRDVELEEQPMEARGIEISGLCSIM</sequence>